<evidence type="ECO:0000313" key="2">
    <source>
        <dbReference type="Proteomes" id="UP001140091"/>
    </source>
</evidence>
<dbReference type="OrthoDB" id="3253621at2759"/>
<feature type="non-terminal residue" evidence="1">
    <location>
        <position position="1"/>
    </location>
</feature>
<dbReference type="Proteomes" id="UP001140091">
    <property type="component" value="Unassembled WGS sequence"/>
</dbReference>
<keyword evidence="2" id="KW-1185">Reference proteome</keyword>
<comment type="caution">
    <text evidence="1">The sequence shown here is derived from an EMBL/GenBank/DDBJ whole genome shotgun (WGS) entry which is preliminary data.</text>
</comment>
<name>A0A9W8IYD1_9AGAR</name>
<protein>
    <submittedName>
        <fullName evidence="1">Uncharacterized protein</fullName>
    </submittedName>
</protein>
<organism evidence="1 2">
    <name type="scientific">Candolleomyces eurysporus</name>
    <dbReference type="NCBI Taxonomy" id="2828524"/>
    <lineage>
        <taxon>Eukaryota</taxon>
        <taxon>Fungi</taxon>
        <taxon>Dikarya</taxon>
        <taxon>Basidiomycota</taxon>
        <taxon>Agaricomycotina</taxon>
        <taxon>Agaricomycetes</taxon>
        <taxon>Agaricomycetidae</taxon>
        <taxon>Agaricales</taxon>
        <taxon>Agaricineae</taxon>
        <taxon>Psathyrellaceae</taxon>
        <taxon>Candolleomyces</taxon>
    </lineage>
</organism>
<accession>A0A9W8IYD1</accession>
<proteinExistence type="predicted"/>
<reference evidence="1" key="1">
    <citation type="submission" date="2022-06" db="EMBL/GenBank/DDBJ databases">
        <title>Genome Sequence of Candolleomyces eurysporus.</title>
        <authorList>
            <person name="Buettner E."/>
        </authorList>
    </citation>
    <scope>NUCLEOTIDE SEQUENCE</scope>
    <source>
        <strain evidence="1">VTCC 930004</strain>
    </source>
</reference>
<dbReference type="EMBL" id="JANBPK010001510">
    <property type="protein sequence ID" value="KAJ2922153.1"/>
    <property type="molecule type" value="Genomic_DNA"/>
</dbReference>
<dbReference type="AlphaFoldDB" id="A0A9W8IYD1"/>
<evidence type="ECO:0000313" key="1">
    <source>
        <dbReference type="EMBL" id="KAJ2922153.1"/>
    </source>
</evidence>
<sequence length="144" mass="16049">MRTTRNVLTNSTNKCQISQESFLEAFGLALHSISALKFVRWPIAIASTAHLAAGAIILIPSATLIHVNTPVQPGERRISFTQFCAGGLFRYIDNNFRTEYEFKKEDPEGYAAKMQEKKGCWQMGIGLWSTLEELLTPTDPAKGQ</sequence>
<gene>
    <name evidence="1" type="ORF">H1R20_g14941</name>
</gene>